<evidence type="ECO:0000256" key="2">
    <source>
        <dbReference type="ARBA" id="ARBA00005417"/>
    </source>
</evidence>
<dbReference type="InterPro" id="IPR013563">
    <property type="entry name" value="Oligopep_ABC_C"/>
</dbReference>
<keyword evidence="10" id="KW-1185">Reference proteome</keyword>
<proteinExistence type="inferred from homology"/>
<dbReference type="InterPro" id="IPR050388">
    <property type="entry name" value="ABC_Ni/Peptide_Import"/>
</dbReference>
<evidence type="ECO:0000256" key="4">
    <source>
        <dbReference type="ARBA" id="ARBA00022475"/>
    </source>
</evidence>
<dbReference type="InterPro" id="IPR017871">
    <property type="entry name" value="ABC_transporter-like_CS"/>
</dbReference>
<evidence type="ECO:0000256" key="3">
    <source>
        <dbReference type="ARBA" id="ARBA00022448"/>
    </source>
</evidence>
<organism evidence="9 10">
    <name type="scientific">Candidatus Neptunichlamydia vexilliferae</name>
    <dbReference type="NCBI Taxonomy" id="1651774"/>
    <lineage>
        <taxon>Bacteria</taxon>
        <taxon>Pseudomonadati</taxon>
        <taxon>Chlamydiota</taxon>
        <taxon>Chlamydiia</taxon>
        <taxon>Parachlamydiales</taxon>
        <taxon>Simkaniaceae</taxon>
        <taxon>Candidatus Neptunichlamydia</taxon>
    </lineage>
</organism>
<sequence length="333" mass="37171">MKELLEVENLHTSFSSLSKKIAAVRGVSFKLKEGETVGIVGESGCGKSVMARSLTRLLPSVSAKVEKGSVFYHGENLLLKSERELRKVRGKEIGMIFQDPMTSLNPTMRIIDQITEGYALHHPEKSKEEVAARALALLEKVGISDARTRLRQYPHELSGGMRQRVMIAIAMISSPNILIADEPTTALDVTIQAQILDLLKEIQQKEKMSILLITHDFSIIAGFCDRVVVMYAGEVVESAPVDELFSAPKHPYTRRLLNSIPRLDLPSKKQLYSIHGSPPDLSHKIKGCSFAKRCPHAMHICNDGKPKAVQVGEEHTTSCWLFDPRIERKRRLT</sequence>
<dbReference type="NCBIfam" id="TIGR01727">
    <property type="entry name" value="oligo_HPY"/>
    <property type="match status" value="1"/>
</dbReference>
<dbReference type="GO" id="GO:0005524">
    <property type="term" value="F:ATP binding"/>
    <property type="evidence" value="ECO:0007669"/>
    <property type="project" value="UniProtKB-KW"/>
</dbReference>
<accession>A0ABS0AYA1</accession>
<comment type="caution">
    <text evidence="9">The sequence shown here is derived from an EMBL/GenBank/DDBJ whole genome shotgun (WGS) entry which is preliminary data.</text>
</comment>
<evidence type="ECO:0000259" key="8">
    <source>
        <dbReference type="PROSITE" id="PS50893"/>
    </source>
</evidence>
<evidence type="ECO:0000313" key="10">
    <source>
        <dbReference type="Proteomes" id="UP001194714"/>
    </source>
</evidence>
<dbReference type="EMBL" id="JAAEJV010000011">
    <property type="protein sequence ID" value="MBF5059108.1"/>
    <property type="molecule type" value="Genomic_DNA"/>
</dbReference>
<dbReference type="PROSITE" id="PS00211">
    <property type="entry name" value="ABC_TRANSPORTER_1"/>
    <property type="match status" value="1"/>
</dbReference>
<feature type="domain" description="ABC transporter" evidence="8">
    <location>
        <begin position="5"/>
        <end position="257"/>
    </location>
</feature>
<comment type="similarity">
    <text evidence="2">Belongs to the ABC transporter superfamily.</text>
</comment>
<dbReference type="RefSeq" id="WP_194847409.1">
    <property type="nucleotide sequence ID" value="NZ_JAAEJV010000011.1"/>
</dbReference>
<dbReference type="SUPFAM" id="SSF52540">
    <property type="entry name" value="P-loop containing nucleoside triphosphate hydrolases"/>
    <property type="match status" value="1"/>
</dbReference>
<dbReference type="InterPro" id="IPR027417">
    <property type="entry name" value="P-loop_NTPase"/>
</dbReference>
<keyword evidence="3" id="KW-0813">Transport</keyword>
<dbReference type="SMART" id="SM00382">
    <property type="entry name" value="AAA"/>
    <property type="match status" value="1"/>
</dbReference>
<dbReference type="PANTHER" id="PTHR43297">
    <property type="entry name" value="OLIGOPEPTIDE TRANSPORT ATP-BINDING PROTEIN APPD"/>
    <property type="match status" value="1"/>
</dbReference>
<evidence type="ECO:0000256" key="1">
    <source>
        <dbReference type="ARBA" id="ARBA00004417"/>
    </source>
</evidence>
<dbReference type="InterPro" id="IPR003593">
    <property type="entry name" value="AAA+_ATPase"/>
</dbReference>
<dbReference type="Pfam" id="PF08352">
    <property type="entry name" value="oligo_HPY"/>
    <property type="match status" value="1"/>
</dbReference>
<protein>
    <submittedName>
        <fullName evidence="9">Dipeptide transport ATP-binding protein DppD</fullName>
    </submittedName>
</protein>
<dbReference type="Proteomes" id="UP001194714">
    <property type="component" value="Unassembled WGS sequence"/>
</dbReference>
<keyword evidence="5" id="KW-0547">Nucleotide-binding</keyword>
<dbReference type="Pfam" id="PF00005">
    <property type="entry name" value="ABC_tran"/>
    <property type="match status" value="1"/>
</dbReference>
<keyword evidence="6 9" id="KW-0067">ATP-binding</keyword>
<evidence type="ECO:0000256" key="6">
    <source>
        <dbReference type="ARBA" id="ARBA00022840"/>
    </source>
</evidence>
<evidence type="ECO:0000313" key="9">
    <source>
        <dbReference type="EMBL" id="MBF5059108.1"/>
    </source>
</evidence>
<reference evidence="9 10" key="1">
    <citation type="submission" date="2020-01" db="EMBL/GenBank/DDBJ databases">
        <title>Draft genome sequence of Cand. Neptunochlamydia vexilliferae K9.</title>
        <authorList>
            <person name="Schulz F."/>
            <person name="Koestlbacher S."/>
            <person name="Wascher F."/>
            <person name="Pizzetti I."/>
            <person name="Horn M."/>
        </authorList>
    </citation>
    <scope>NUCLEOTIDE SEQUENCE [LARGE SCALE GENOMIC DNA]</scope>
    <source>
        <strain evidence="9 10">K9</strain>
    </source>
</reference>
<evidence type="ECO:0000256" key="7">
    <source>
        <dbReference type="ARBA" id="ARBA00023136"/>
    </source>
</evidence>
<keyword evidence="7" id="KW-0472">Membrane</keyword>
<comment type="subcellular location">
    <subcellularLocation>
        <location evidence="1">Cell inner membrane</location>
        <topology evidence="1">Peripheral membrane protein</topology>
    </subcellularLocation>
</comment>
<dbReference type="Gene3D" id="3.40.50.300">
    <property type="entry name" value="P-loop containing nucleotide triphosphate hydrolases"/>
    <property type="match status" value="1"/>
</dbReference>
<name>A0ABS0AYA1_9BACT</name>
<dbReference type="PANTHER" id="PTHR43297:SF2">
    <property type="entry name" value="DIPEPTIDE TRANSPORT ATP-BINDING PROTEIN DPPD"/>
    <property type="match status" value="1"/>
</dbReference>
<gene>
    <name evidence="9" type="ORF">NEPTK9_000615</name>
</gene>
<dbReference type="InterPro" id="IPR003439">
    <property type="entry name" value="ABC_transporter-like_ATP-bd"/>
</dbReference>
<evidence type="ECO:0000256" key="5">
    <source>
        <dbReference type="ARBA" id="ARBA00022741"/>
    </source>
</evidence>
<keyword evidence="4" id="KW-1003">Cell membrane</keyword>
<dbReference type="CDD" id="cd03257">
    <property type="entry name" value="ABC_NikE_OppD_transporters"/>
    <property type="match status" value="1"/>
</dbReference>
<dbReference type="PROSITE" id="PS50893">
    <property type="entry name" value="ABC_TRANSPORTER_2"/>
    <property type="match status" value="1"/>
</dbReference>